<dbReference type="Proteomes" id="UP000229498">
    <property type="component" value="Unassembled WGS sequence"/>
</dbReference>
<dbReference type="PANTHER" id="PTHR32322:SF2">
    <property type="entry name" value="EAMA DOMAIN-CONTAINING PROTEIN"/>
    <property type="match status" value="1"/>
</dbReference>
<dbReference type="OrthoDB" id="9809509at2"/>
<comment type="similarity">
    <text evidence="2">Belongs to the EamA transporter family.</text>
</comment>
<evidence type="ECO:0000313" key="8">
    <source>
        <dbReference type="EMBL" id="PJK30831.1"/>
    </source>
</evidence>
<comment type="subcellular location">
    <subcellularLocation>
        <location evidence="1">Membrane</location>
        <topology evidence="1">Multi-pass membrane protein</topology>
    </subcellularLocation>
</comment>
<feature type="transmembrane region" description="Helical" evidence="6">
    <location>
        <begin position="75"/>
        <end position="97"/>
    </location>
</feature>
<feature type="transmembrane region" description="Helical" evidence="6">
    <location>
        <begin position="255"/>
        <end position="272"/>
    </location>
</feature>
<name>A0A2M9G546_9PROT</name>
<comment type="caution">
    <text evidence="8">The sequence shown here is derived from an EMBL/GenBank/DDBJ whole genome shotgun (WGS) entry which is preliminary data.</text>
</comment>
<dbReference type="PANTHER" id="PTHR32322">
    <property type="entry name" value="INNER MEMBRANE TRANSPORTER"/>
    <property type="match status" value="1"/>
</dbReference>
<dbReference type="InterPro" id="IPR050638">
    <property type="entry name" value="AA-Vitamin_Transporters"/>
</dbReference>
<evidence type="ECO:0000256" key="4">
    <source>
        <dbReference type="ARBA" id="ARBA00022989"/>
    </source>
</evidence>
<reference evidence="8 9" key="1">
    <citation type="submission" date="2017-11" db="EMBL/GenBank/DDBJ databases">
        <title>Draft genome sequence of Rhizobiales bacterium SY3-13.</title>
        <authorList>
            <person name="Sun C."/>
        </authorList>
    </citation>
    <scope>NUCLEOTIDE SEQUENCE [LARGE SCALE GENOMIC DNA]</scope>
    <source>
        <strain evidence="8 9">SY3-13</strain>
    </source>
</reference>
<proteinExistence type="inferred from homology"/>
<evidence type="ECO:0000256" key="6">
    <source>
        <dbReference type="SAM" id="Phobius"/>
    </source>
</evidence>
<feature type="transmembrane region" description="Helical" evidence="6">
    <location>
        <begin position="161"/>
        <end position="178"/>
    </location>
</feature>
<dbReference type="EMBL" id="PHIG01000018">
    <property type="protein sequence ID" value="PJK30831.1"/>
    <property type="molecule type" value="Genomic_DNA"/>
</dbReference>
<feature type="transmembrane region" description="Helical" evidence="6">
    <location>
        <begin position="222"/>
        <end position="243"/>
    </location>
</feature>
<keyword evidence="9" id="KW-1185">Reference proteome</keyword>
<organism evidence="8 9">
    <name type="scientific">Minwuia thermotolerans</name>
    <dbReference type="NCBI Taxonomy" id="2056226"/>
    <lineage>
        <taxon>Bacteria</taxon>
        <taxon>Pseudomonadati</taxon>
        <taxon>Pseudomonadota</taxon>
        <taxon>Alphaproteobacteria</taxon>
        <taxon>Minwuiales</taxon>
        <taxon>Minwuiaceae</taxon>
        <taxon>Minwuia</taxon>
    </lineage>
</organism>
<evidence type="ECO:0000256" key="2">
    <source>
        <dbReference type="ARBA" id="ARBA00007362"/>
    </source>
</evidence>
<dbReference type="GO" id="GO:0016020">
    <property type="term" value="C:membrane"/>
    <property type="evidence" value="ECO:0007669"/>
    <property type="project" value="UniProtKB-SubCell"/>
</dbReference>
<feature type="transmembrane region" description="Helical" evidence="6">
    <location>
        <begin position="278"/>
        <end position="297"/>
    </location>
</feature>
<keyword evidence="4 6" id="KW-1133">Transmembrane helix</keyword>
<dbReference type="AlphaFoldDB" id="A0A2M9G546"/>
<evidence type="ECO:0000256" key="1">
    <source>
        <dbReference type="ARBA" id="ARBA00004141"/>
    </source>
</evidence>
<dbReference type="SUPFAM" id="SSF103481">
    <property type="entry name" value="Multidrug resistance efflux transporter EmrE"/>
    <property type="match status" value="2"/>
</dbReference>
<feature type="domain" description="EamA" evidence="7">
    <location>
        <begin position="161"/>
        <end position="294"/>
    </location>
</feature>
<dbReference type="Pfam" id="PF00892">
    <property type="entry name" value="EamA"/>
    <property type="match status" value="2"/>
</dbReference>
<dbReference type="InterPro" id="IPR037185">
    <property type="entry name" value="EmrE-like"/>
</dbReference>
<dbReference type="Gene3D" id="1.10.3730.20">
    <property type="match status" value="2"/>
</dbReference>
<keyword evidence="5 6" id="KW-0472">Membrane</keyword>
<feature type="transmembrane region" description="Helical" evidence="6">
    <location>
        <begin position="131"/>
        <end position="149"/>
    </location>
</feature>
<feature type="transmembrane region" description="Helical" evidence="6">
    <location>
        <begin position="45"/>
        <end position="63"/>
    </location>
</feature>
<feature type="transmembrane region" description="Helical" evidence="6">
    <location>
        <begin position="190"/>
        <end position="210"/>
    </location>
</feature>
<feature type="domain" description="EamA" evidence="7">
    <location>
        <begin position="16"/>
        <end position="148"/>
    </location>
</feature>
<keyword evidence="3 6" id="KW-0812">Transmembrane</keyword>
<dbReference type="InterPro" id="IPR000620">
    <property type="entry name" value="EamA_dom"/>
</dbReference>
<evidence type="ECO:0000313" key="9">
    <source>
        <dbReference type="Proteomes" id="UP000229498"/>
    </source>
</evidence>
<evidence type="ECO:0000259" key="7">
    <source>
        <dbReference type="Pfam" id="PF00892"/>
    </source>
</evidence>
<feature type="transmembrane region" description="Helical" evidence="6">
    <location>
        <begin position="12"/>
        <end position="33"/>
    </location>
</feature>
<protein>
    <submittedName>
        <fullName evidence="8">EamA family transporter</fullName>
    </submittedName>
</protein>
<evidence type="ECO:0000256" key="5">
    <source>
        <dbReference type="ARBA" id="ARBA00023136"/>
    </source>
</evidence>
<evidence type="ECO:0000256" key="3">
    <source>
        <dbReference type="ARBA" id="ARBA00022692"/>
    </source>
</evidence>
<sequence length="306" mass="31922">MTAPAQTPSPGFVAAVLMPAVFVFLWSTGFIGAKLGLPYAEPMTFLALRFALVVAILAPLALLMRAPWPDRAADVGHIAIVGVLLHGVYLGGVFAAISLGVEAGTAALIVALQPILTAILAGPVLGERVSLRQWIGFFLGLAGVFLVVYRKLDQGLGTPEGMALAVMALFGITIGTLYQKRFCTQMDLRTGNAIQFAAAAVALGVIAFAIETREITWSGEFVFALGWLVLVMSIGAITLLMILIRQGAASKVSSLFFLVPASTALIAWPLFGETFGPAAIAGMVLVTVGVAMVNLGGQRPARRAAG</sequence>
<gene>
    <name evidence="8" type="ORF">CVT23_05260</name>
</gene>
<accession>A0A2M9G546</accession>
<feature type="transmembrane region" description="Helical" evidence="6">
    <location>
        <begin position="103"/>
        <end position="124"/>
    </location>
</feature>